<feature type="compositionally biased region" description="Basic and acidic residues" evidence="1">
    <location>
        <begin position="1"/>
        <end position="10"/>
    </location>
</feature>
<dbReference type="Proteomes" id="UP000190648">
    <property type="component" value="Unassembled WGS sequence"/>
</dbReference>
<comment type="caution">
    <text evidence="2">The sequence shown here is derived from an EMBL/GenBank/DDBJ whole genome shotgun (WGS) entry which is preliminary data.</text>
</comment>
<feature type="region of interest" description="Disordered" evidence="1">
    <location>
        <begin position="1"/>
        <end position="33"/>
    </location>
</feature>
<organism evidence="2 3">
    <name type="scientific">Patagioenas fasciata monilis</name>
    <dbReference type="NCBI Taxonomy" id="372326"/>
    <lineage>
        <taxon>Eukaryota</taxon>
        <taxon>Metazoa</taxon>
        <taxon>Chordata</taxon>
        <taxon>Craniata</taxon>
        <taxon>Vertebrata</taxon>
        <taxon>Euteleostomi</taxon>
        <taxon>Archelosauria</taxon>
        <taxon>Archosauria</taxon>
        <taxon>Dinosauria</taxon>
        <taxon>Saurischia</taxon>
        <taxon>Theropoda</taxon>
        <taxon>Coelurosauria</taxon>
        <taxon>Aves</taxon>
        <taxon>Neognathae</taxon>
        <taxon>Neoaves</taxon>
        <taxon>Columbimorphae</taxon>
        <taxon>Columbiformes</taxon>
        <taxon>Columbidae</taxon>
        <taxon>Patagioenas</taxon>
    </lineage>
</organism>
<accession>A0A1V4KXR3</accession>
<gene>
    <name evidence="2" type="ORF">AV530_003587</name>
</gene>
<sequence>MLRSAGDQRGHGRAANPPTSLGPPQLTPTLRGLSPGQQEAFLTVPVTPLCEIRHQDKKKGNMTSSRNPQVLWGFALPPRRGLNFQFALGRSSKGFCTWLLMSSLEIRGCVTAPADGKRCPCPLEGAVTHMELLPSPGVEGLGCG</sequence>
<evidence type="ECO:0000256" key="1">
    <source>
        <dbReference type="SAM" id="MobiDB-lite"/>
    </source>
</evidence>
<keyword evidence="3" id="KW-1185">Reference proteome</keyword>
<evidence type="ECO:0000313" key="2">
    <source>
        <dbReference type="EMBL" id="OPJ89343.1"/>
    </source>
</evidence>
<reference evidence="2 3" key="1">
    <citation type="submission" date="2016-02" db="EMBL/GenBank/DDBJ databases">
        <title>Band-tailed pigeon sequencing and assembly.</title>
        <authorList>
            <person name="Soares A.E."/>
            <person name="Novak B.J."/>
            <person name="Rice E.S."/>
            <person name="O'Connell B."/>
            <person name="Chang D."/>
            <person name="Weber S."/>
            <person name="Shapiro B."/>
        </authorList>
    </citation>
    <scope>NUCLEOTIDE SEQUENCE [LARGE SCALE GENOMIC DNA]</scope>
    <source>
        <strain evidence="2">BTP2013</strain>
        <tissue evidence="2">Blood</tissue>
    </source>
</reference>
<proteinExistence type="predicted"/>
<dbReference type="EMBL" id="LSYS01001150">
    <property type="protein sequence ID" value="OPJ89343.1"/>
    <property type="molecule type" value="Genomic_DNA"/>
</dbReference>
<evidence type="ECO:0000313" key="3">
    <source>
        <dbReference type="Proteomes" id="UP000190648"/>
    </source>
</evidence>
<dbReference type="AlphaFoldDB" id="A0A1V4KXR3"/>
<protein>
    <submittedName>
        <fullName evidence="2">Uncharacterized protein</fullName>
    </submittedName>
</protein>
<name>A0A1V4KXR3_PATFA</name>